<dbReference type="Gramene" id="TVU37317">
    <property type="protein sequence ID" value="TVU37317"/>
    <property type="gene ID" value="EJB05_10626"/>
</dbReference>
<feature type="domain" description="Disease resistance protein At4g27190-like leucine-rich repeats" evidence="2">
    <location>
        <begin position="952"/>
        <end position="1068"/>
    </location>
</feature>
<evidence type="ECO:0000313" key="3">
    <source>
        <dbReference type="EMBL" id="TVU37317.1"/>
    </source>
</evidence>
<dbReference type="EMBL" id="RWGY01000007">
    <property type="protein sequence ID" value="TVU37317.1"/>
    <property type="molecule type" value="Genomic_DNA"/>
</dbReference>
<evidence type="ECO:0000259" key="2">
    <source>
        <dbReference type="Pfam" id="PF23247"/>
    </source>
</evidence>
<reference evidence="3 4" key="1">
    <citation type="journal article" date="2019" name="Sci. Rep.">
        <title>A high-quality genome of Eragrostis curvula grass provides insights into Poaceae evolution and supports new strategies to enhance forage quality.</title>
        <authorList>
            <person name="Carballo J."/>
            <person name="Santos B.A.C.M."/>
            <person name="Zappacosta D."/>
            <person name="Garbus I."/>
            <person name="Selva J.P."/>
            <person name="Gallo C.A."/>
            <person name="Diaz A."/>
            <person name="Albertini E."/>
            <person name="Caccamo M."/>
            <person name="Echenique V."/>
        </authorList>
    </citation>
    <scope>NUCLEOTIDE SEQUENCE [LARGE SCALE GENOMIC DNA]</scope>
    <source>
        <strain evidence="4">cv. Victoria</strain>
        <tissue evidence="3">Leaf</tissue>
    </source>
</reference>
<feature type="region of interest" description="Disordered" evidence="1">
    <location>
        <begin position="1"/>
        <end position="33"/>
    </location>
</feature>
<accession>A0A5J9VP11</accession>
<dbReference type="AlphaFoldDB" id="A0A5J9VP11"/>
<dbReference type="Pfam" id="PF23247">
    <property type="entry name" value="LRR_RPS2"/>
    <property type="match status" value="1"/>
</dbReference>
<dbReference type="SUPFAM" id="SSF52058">
    <property type="entry name" value="L domain-like"/>
    <property type="match status" value="2"/>
</dbReference>
<feature type="non-terminal residue" evidence="3">
    <location>
        <position position="1"/>
    </location>
</feature>
<dbReference type="InterPro" id="IPR050905">
    <property type="entry name" value="Plant_NBS-LRR"/>
</dbReference>
<feature type="compositionally biased region" description="Basic and acidic residues" evidence="1">
    <location>
        <begin position="1"/>
        <end position="13"/>
    </location>
</feature>
<organism evidence="3 4">
    <name type="scientific">Eragrostis curvula</name>
    <name type="common">weeping love grass</name>
    <dbReference type="NCBI Taxonomy" id="38414"/>
    <lineage>
        <taxon>Eukaryota</taxon>
        <taxon>Viridiplantae</taxon>
        <taxon>Streptophyta</taxon>
        <taxon>Embryophyta</taxon>
        <taxon>Tracheophyta</taxon>
        <taxon>Spermatophyta</taxon>
        <taxon>Magnoliopsida</taxon>
        <taxon>Liliopsida</taxon>
        <taxon>Poales</taxon>
        <taxon>Poaceae</taxon>
        <taxon>PACMAD clade</taxon>
        <taxon>Chloridoideae</taxon>
        <taxon>Eragrostideae</taxon>
        <taxon>Eragrostidinae</taxon>
        <taxon>Eragrostis</taxon>
    </lineage>
</organism>
<name>A0A5J9VP11_9POAL</name>
<dbReference type="PANTHER" id="PTHR33463:SF194">
    <property type="entry name" value="OS04G0431700 PROTEIN"/>
    <property type="match status" value="1"/>
</dbReference>
<evidence type="ECO:0000256" key="1">
    <source>
        <dbReference type="SAM" id="MobiDB-lite"/>
    </source>
</evidence>
<proteinExistence type="predicted"/>
<keyword evidence="4" id="KW-1185">Reference proteome</keyword>
<comment type="caution">
    <text evidence="3">The sequence shown here is derived from an EMBL/GenBank/DDBJ whole genome shotgun (WGS) entry which is preliminary data.</text>
</comment>
<gene>
    <name evidence="3" type="ORF">EJB05_10626</name>
</gene>
<sequence length="1181" mass="135998">MHRGRANDGHEIDTVGPSVLSIPPEKKKEKKRAKRWGIQFHALEKGEERADAIMPCRGEKQGITQPDTIPDIRERSVDSARDYILYLLQHRFSEKKIIYFDGWNGLGAVPVLRSIAQELRSTKACPPELCFDKIIYLDCSLWESRRMMQRKIAEELKLNHETMEVFNRQDEEDGFNGVDRSSRDEIQSVAALIDQTLRSSRFMMIFINGSDHEIDVTRFGIPLAPYLSNKLLWTFNRRLLTIHDSHKEIESKLRGTEVFLYDNIRRLSSSDFRALLHEKITSIVARHPCLQAVDPTMVTDCCLYEFFLHYSFHRTTGFDWAAHASNYWKCVGIIEGNAPRSDIVNVLQKEICWKCDGPLLQQLFHKFMGDPTVSFFSDSYYYNIGTQEGNNYQTRPYDWVCITSKYLTAPEKDMQIILERPSSLFVIFDKANNPPQGLPNGLFKHCNNLVVLTLSFCAFSFESPPFLVRQTIKFLGLDHCTDNKASKGNYPTYWAHLHSLRMLDLRNTDWDDILSEEKLEIMDNLTELNIEGSRSWQYLSQMKNRLPCLERLRIINPTHQSAAPTDTIDSSFMDKKLLQILDLSGNKDMKYLPTSIANASNLEVLVLDGCDEIENVVLASEFPSSLRSFSFDGYGSMAQWKSMVDLPPESSRPKRPSNANKVDVKTLKISLQGFKQLENLFLRGLPNLEELDLSGSTIKVLDFNTMVMDVPNLKRLFLLGSEHLRAIKWVSNRLPELELLCIDTRPGWSTRCPRPSLDKHKPYRLQVYAIIVDERLVRSLCSQIQAESNNSNSVHFNIHITKSDMCGGFVHEEVTGKQMVGPMDQPDLVLLVQYDDVSKEIDDVPSSMKAFPEPPSPQSDCHIEIGGGNRIKSEMEFTPYDNNLAYLMRWHAKSLNMHDSSDISRLSMYDWYCLRWCRVARCLQLDTIFPPKSSDWKNQLETIWASDLPMARCIWSKEPYDSKSFGNLQHLHLRSCPRLQFVLPMWVPSFPNLRTLHVIHCGDLEHVFVLDDGSYAKLQVPIHGVPFPKLTTIHFYDLPKLRQISERRMLAPALETIKIRGCFGLRRLPSLEGHEPGMKRPVVEMEKDVWDALEWDGRAAGHHPDLFEPPVHSHHYRRRQLRGTVLSLLIIYTDYDLLRSVPLTTGQVNALHLQQRQGIVEWPTARRLFAMAAASCVWMLR</sequence>
<protein>
    <recommendedName>
        <fullName evidence="2">Disease resistance protein At4g27190-like leucine-rich repeats domain-containing protein</fullName>
    </recommendedName>
</protein>
<dbReference type="OrthoDB" id="664352at2759"/>
<dbReference type="InterPro" id="IPR032675">
    <property type="entry name" value="LRR_dom_sf"/>
</dbReference>
<dbReference type="InterPro" id="IPR057135">
    <property type="entry name" value="At4g27190-like_LRR"/>
</dbReference>
<dbReference type="PANTHER" id="PTHR33463">
    <property type="entry name" value="NB-ARC DOMAIN-CONTAINING PROTEIN-RELATED"/>
    <property type="match status" value="1"/>
</dbReference>
<dbReference type="Gene3D" id="3.80.10.10">
    <property type="entry name" value="Ribonuclease Inhibitor"/>
    <property type="match status" value="3"/>
</dbReference>
<evidence type="ECO:0000313" key="4">
    <source>
        <dbReference type="Proteomes" id="UP000324897"/>
    </source>
</evidence>
<dbReference type="Proteomes" id="UP000324897">
    <property type="component" value="Chromosome 4"/>
</dbReference>